<dbReference type="PRINTS" id="PR00953">
    <property type="entry name" value="TYPE3IMRPROT"/>
</dbReference>
<feature type="transmembrane region" description="Helical" evidence="10">
    <location>
        <begin position="120"/>
        <end position="139"/>
    </location>
</feature>
<dbReference type="STRING" id="28230.SAMN05878443_2286"/>
<evidence type="ECO:0000256" key="6">
    <source>
        <dbReference type="ARBA" id="ARBA00022989"/>
    </source>
</evidence>
<evidence type="ECO:0000256" key="4">
    <source>
        <dbReference type="ARBA" id="ARBA00022475"/>
    </source>
</evidence>
<gene>
    <name evidence="11" type="ORF">SAMN05878443_2286</name>
</gene>
<feature type="transmembrane region" description="Helical" evidence="10">
    <location>
        <begin position="33"/>
        <end position="53"/>
    </location>
</feature>
<comment type="subcellular location">
    <subcellularLocation>
        <location evidence="10">Cell membrane</location>
        <topology evidence="10">Multi-pass membrane protein</topology>
    </subcellularLocation>
    <subcellularLocation>
        <location evidence="10">Bacterial flagellum basal body</location>
    </subcellularLocation>
</comment>
<dbReference type="InterPro" id="IPR002010">
    <property type="entry name" value="T3SS_IM_R"/>
</dbReference>
<evidence type="ECO:0000313" key="12">
    <source>
        <dbReference type="Proteomes" id="UP000184758"/>
    </source>
</evidence>
<keyword evidence="7 10" id="KW-0472">Membrane</keyword>
<dbReference type="RefSeq" id="WP_034546256.1">
    <property type="nucleotide sequence ID" value="NZ_FSRN01000001.1"/>
</dbReference>
<evidence type="ECO:0000256" key="1">
    <source>
        <dbReference type="ARBA" id="ARBA00002578"/>
    </source>
</evidence>
<dbReference type="eggNOG" id="COG1684">
    <property type="taxonomic scope" value="Bacteria"/>
</dbReference>
<dbReference type="PANTHER" id="PTHR30065">
    <property type="entry name" value="FLAGELLAR BIOSYNTHETIC PROTEIN FLIR"/>
    <property type="match status" value="1"/>
</dbReference>
<name>A0A1N6I3T3_9LACT</name>
<dbReference type="NCBIfam" id="TIGR01400">
    <property type="entry name" value="fliR"/>
    <property type="match status" value="1"/>
</dbReference>
<evidence type="ECO:0000256" key="3">
    <source>
        <dbReference type="ARBA" id="ARBA00021717"/>
    </source>
</evidence>
<reference evidence="12" key="1">
    <citation type="submission" date="2016-11" db="EMBL/GenBank/DDBJ databases">
        <authorList>
            <person name="Varghese N."/>
            <person name="Submissions S."/>
        </authorList>
    </citation>
    <scope>NUCLEOTIDE SEQUENCE [LARGE SCALE GENOMIC DNA]</scope>
    <source>
        <strain evidence="12">313</strain>
    </source>
</reference>
<feature type="transmembrane region" description="Helical" evidence="10">
    <location>
        <begin position="203"/>
        <end position="229"/>
    </location>
</feature>
<dbReference type="EMBL" id="FSRN01000001">
    <property type="protein sequence ID" value="SIO26688.1"/>
    <property type="molecule type" value="Genomic_DNA"/>
</dbReference>
<dbReference type="OrthoDB" id="9807748at2"/>
<keyword evidence="11" id="KW-0966">Cell projection</keyword>
<keyword evidence="11" id="KW-0282">Flagellum</keyword>
<keyword evidence="12" id="KW-1185">Reference proteome</keyword>
<dbReference type="GO" id="GO:0006605">
    <property type="term" value="P:protein targeting"/>
    <property type="evidence" value="ECO:0007669"/>
    <property type="project" value="UniProtKB-UniRule"/>
</dbReference>
<dbReference type="Pfam" id="PF01311">
    <property type="entry name" value="Bac_export_1"/>
    <property type="match status" value="1"/>
</dbReference>
<protein>
    <recommendedName>
        <fullName evidence="3 9">Flagellar biosynthetic protein FliR</fullName>
    </recommendedName>
</protein>
<dbReference type="GO" id="GO:0044780">
    <property type="term" value="P:bacterial-type flagellum assembly"/>
    <property type="evidence" value="ECO:0007669"/>
    <property type="project" value="UniProtKB-UniRule"/>
</dbReference>
<keyword evidence="5 10" id="KW-0812">Transmembrane</keyword>
<dbReference type="InterPro" id="IPR006303">
    <property type="entry name" value="FliR"/>
</dbReference>
<evidence type="ECO:0000256" key="8">
    <source>
        <dbReference type="ARBA" id="ARBA00023143"/>
    </source>
</evidence>
<organism evidence="11 12">
    <name type="scientific">Carnobacterium alterfunditum</name>
    <dbReference type="NCBI Taxonomy" id="28230"/>
    <lineage>
        <taxon>Bacteria</taxon>
        <taxon>Bacillati</taxon>
        <taxon>Bacillota</taxon>
        <taxon>Bacilli</taxon>
        <taxon>Lactobacillales</taxon>
        <taxon>Carnobacteriaceae</taxon>
        <taxon>Carnobacterium</taxon>
    </lineage>
</organism>
<comment type="function">
    <text evidence="1 10">Role in flagellar biosynthesis.</text>
</comment>
<keyword evidence="8 10" id="KW-0975">Bacterial flagellum</keyword>
<sequence length="250" mass="27525">MTIQLQTIILIFIRVTSFIVVSPGFSIKGLPNVAKIALAMGITLAAYSAVPAMNEVADTLFFAILILKEVLLGMAIGFITKLFFSAIEIAGNFVDFQVGFSMGAVYDPTMGINVSYYGKIYYWLSMCVFYITNLHHVVIKSLVQSFRSVPIFSTELGDFGVEGMMKLLGIIFELAFNIAAPMVIVALLTEVILGLISRSVPQINVLILGMPLKIAASFVLMLIFLPTLIETIQTTLPLMVKYMNEFIQLL</sequence>
<accession>A0A1N6I3T3</accession>
<keyword evidence="11" id="KW-0969">Cilium</keyword>
<keyword evidence="4 10" id="KW-1003">Cell membrane</keyword>
<dbReference type="AlphaFoldDB" id="A0A1N6I3T3"/>
<evidence type="ECO:0000256" key="9">
    <source>
        <dbReference type="NCBIfam" id="TIGR01400"/>
    </source>
</evidence>
<evidence type="ECO:0000256" key="2">
    <source>
        <dbReference type="ARBA" id="ARBA00009772"/>
    </source>
</evidence>
<feature type="transmembrane region" description="Helical" evidence="10">
    <location>
        <begin position="60"/>
        <end position="84"/>
    </location>
</feature>
<dbReference type="GO" id="GO:0009425">
    <property type="term" value="C:bacterial-type flagellum basal body"/>
    <property type="evidence" value="ECO:0007669"/>
    <property type="project" value="UniProtKB-SubCell"/>
</dbReference>
<keyword evidence="6 10" id="KW-1133">Transmembrane helix</keyword>
<dbReference type="GO" id="GO:0005886">
    <property type="term" value="C:plasma membrane"/>
    <property type="evidence" value="ECO:0007669"/>
    <property type="project" value="UniProtKB-SubCell"/>
</dbReference>
<feature type="transmembrane region" description="Helical" evidence="10">
    <location>
        <begin position="7"/>
        <end position="27"/>
    </location>
</feature>
<comment type="similarity">
    <text evidence="2 10">Belongs to the FliR/MopE/SpaR family.</text>
</comment>
<evidence type="ECO:0000256" key="7">
    <source>
        <dbReference type="ARBA" id="ARBA00023136"/>
    </source>
</evidence>
<dbReference type="PANTHER" id="PTHR30065:SF1">
    <property type="entry name" value="SURFACE PRESENTATION OF ANTIGENS PROTEIN SPAR"/>
    <property type="match status" value="1"/>
</dbReference>
<proteinExistence type="inferred from homology"/>
<evidence type="ECO:0000256" key="5">
    <source>
        <dbReference type="ARBA" id="ARBA00022692"/>
    </source>
</evidence>
<evidence type="ECO:0000256" key="10">
    <source>
        <dbReference type="RuleBase" id="RU362071"/>
    </source>
</evidence>
<evidence type="ECO:0000313" key="11">
    <source>
        <dbReference type="EMBL" id="SIO26688.1"/>
    </source>
</evidence>
<feature type="transmembrane region" description="Helical" evidence="10">
    <location>
        <begin position="174"/>
        <end position="197"/>
    </location>
</feature>
<dbReference type="Proteomes" id="UP000184758">
    <property type="component" value="Unassembled WGS sequence"/>
</dbReference>